<keyword evidence="1 5" id="KW-0489">Methyltransferase</keyword>
<evidence type="ECO:0000256" key="2">
    <source>
        <dbReference type="ARBA" id="ARBA00022679"/>
    </source>
</evidence>
<dbReference type="InterPro" id="IPR049560">
    <property type="entry name" value="MeTrfase_RsmB-F_NOP2_cat"/>
</dbReference>
<keyword evidence="3 5" id="KW-0949">S-adenosyl-L-methionine</keyword>
<evidence type="ECO:0000259" key="6">
    <source>
        <dbReference type="PROSITE" id="PS51686"/>
    </source>
</evidence>
<dbReference type="Proteomes" id="UP000198640">
    <property type="component" value="Unassembled WGS sequence"/>
</dbReference>
<dbReference type="PANTHER" id="PTHR22807">
    <property type="entry name" value="NOP2 YEAST -RELATED NOL1/NOP2/FMU SUN DOMAIN-CONTAINING"/>
    <property type="match status" value="1"/>
</dbReference>
<comment type="similarity">
    <text evidence="5">Belongs to the class I-like SAM-binding methyltransferase superfamily. RsmB/NOP family.</text>
</comment>
<dbReference type="SUPFAM" id="SSF53335">
    <property type="entry name" value="S-adenosyl-L-methionine-dependent methyltransferases"/>
    <property type="match status" value="1"/>
</dbReference>
<feature type="active site" description="Nucleophile" evidence="5">
    <location>
        <position position="364"/>
    </location>
</feature>
<dbReference type="PRINTS" id="PR02008">
    <property type="entry name" value="RCMTFAMILY"/>
</dbReference>
<comment type="caution">
    <text evidence="5">Lacks conserved residue(s) required for the propagation of feature annotation.</text>
</comment>
<keyword evidence="4 5" id="KW-0694">RNA-binding</keyword>
<evidence type="ECO:0000256" key="5">
    <source>
        <dbReference type="PROSITE-ProRule" id="PRU01023"/>
    </source>
</evidence>
<evidence type="ECO:0000256" key="4">
    <source>
        <dbReference type="ARBA" id="ARBA00022884"/>
    </source>
</evidence>
<evidence type="ECO:0000313" key="7">
    <source>
        <dbReference type="EMBL" id="SDX77251.1"/>
    </source>
</evidence>
<dbReference type="GO" id="GO:0008173">
    <property type="term" value="F:RNA methyltransferase activity"/>
    <property type="evidence" value="ECO:0007669"/>
    <property type="project" value="InterPro"/>
</dbReference>
<proteinExistence type="inferred from homology"/>
<dbReference type="Gene3D" id="3.40.50.150">
    <property type="entry name" value="Vaccinia Virus protein VP39"/>
    <property type="match status" value="1"/>
</dbReference>
<sequence length="438" mass="48804">MTVDDPTLLAMRLTPEYLDFLIAAMRKVLPLQAPADTLLRQFFRDHPQLGQHERAMIAETVFGVLRHRLFLEAITEKATARELVLAYLARYQGMNLRELIPLVREAEAKWIPQIKARSPATQPLAIQAEFPEWLIEKLQAFLSDDAIVRLGQALQQPAPLDLRVNTLLAKRDEVLALLNQEGIEAHATPFSPVGIRLAGKPAINRHPLFLSGKIEVQDEGSQILGFLLAPKRGEMVVDFCAGAGGKALLLGALMHSRGRLYAFDVSEKRLNNFKPRLKRSGLSNVHPQRIDSERDSKLKRLAGKIDRVLVDAPCSGLGTLRRNPDLKWRQSPESVEELIQKQRAILTAAAKLLKPGGRLVYATCSLLPEENQAVVKNFLADHPDFSLLNCQQLLAQQQLHLPALETGEFLQLSPLQHNTDGFFAAALEYSKTTTNTSS</sequence>
<feature type="domain" description="SAM-dependent MTase RsmB/NOP-type" evidence="6">
    <location>
        <begin position="150"/>
        <end position="430"/>
    </location>
</feature>
<protein>
    <submittedName>
        <fullName evidence="7">16S rRNA (Cytosine967-C5)-methyltransferase</fullName>
    </submittedName>
</protein>
<dbReference type="InterPro" id="IPR023267">
    <property type="entry name" value="RCMT"/>
</dbReference>
<feature type="binding site" evidence="5">
    <location>
        <position position="264"/>
    </location>
    <ligand>
        <name>S-adenosyl-L-methionine</name>
        <dbReference type="ChEBI" id="CHEBI:59789"/>
    </ligand>
</feature>
<dbReference type="InterPro" id="IPR054728">
    <property type="entry name" value="RsmB-like_ferredoxin"/>
</dbReference>
<keyword evidence="2 5" id="KW-0808">Transferase</keyword>
<dbReference type="PANTHER" id="PTHR22807:SF53">
    <property type="entry name" value="RIBOSOMAL RNA SMALL SUBUNIT METHYLTRANSFERASE B-RELATED"/>
    <property type="match status" value="1"/>
</dbReference>
<keyword evidence="8" id="KW-1185">Reference proteome</keyword>
<evidence type="ECO:0000256" key="1">
    <source>
        <dbReference type="ARBA" id="ARBA00022603"/>
    </source>
</evidence>
<organism evidence="7 8">
    <name type="scientific">Nitrosomonas halophila</name>
    <dbReference type="NCBI Taxonomy" id="44576"/>
    <lineage>
        <taxon>Bacteria</taxon>
        <taxon>Pseudomonadati</taxon>
        <taxon>Pseudomonadota</taxon>
        <taxon>Betaproteobacteria</taxon>
        <taxon>Nitrosomonadales</taxon>
        <taxon>Nitrosomonadaceae</taxon>
        <taxon>Nitrosomonas</taxon>
    </lineage>
</organism>
<dbReference type="Gene3D" id="3.30.70.1170">
    <property type="entry name" value="Sun protein, domain 3"/>
    <property type="match status" value="1"/>
</dbReference>
<feature type="binding site" evidence="5">
    <location>
        <position position="311"/>
    </location>
    <ligand>
        <name>S-adenosyl-L-methionine</name>
        <dbReference type="ChEBI" id="CHEBI:59789"/>
    </ligand>
</feature>
<dbReference type="InterPro" id="IPR029063">
    <property type="entry name" value="SAM-dependent_MTases_sf"/>
</dbReference>
<dbReference type="GO" id="GO:0003723">
    <property type="term" value="F:RNA binding"/>
    <property type="evidence" value="ECO:0007669"/>
    <property type="project" value="UniProtKB-UniRule"/>
</dbReference>
<accession>A0A1H3EEX0</accession>
<dbReference type="Pfam" id="PF22458">
    <property type="entry name" value="RsmF-B_ferredox"/>
    <property type="match status" value="1"/>
</dbReference>
<dbReference type="PROSITE" id="PS51686">
    <property type="entry name" value="SAM_MT_RSMB_NOP"/>
    <property type="match status" value="1"/>
</dbReference>
<dbReference type="GO" id="GO:0001510">
    <property type="term" value="P:RNA methylation"/>
    <property type="evidence" value="ECO:0007669"/>
    <property type="project" value="InterPro"/>
</dbReference>
<dbReference type="Pfam" id="PF01189">
    <property type="entry name" value="Methyltr_RsmB-F"/>
    <property type="match status" value="1"/>
</dbReference>
<dbReference type="STRING" id="44576.SAMN05421881_100811"/>
<dbReference type="InterPro" id="IPR001678">
    <property type="entry name" value="MeTrfase_RsmB-F_NOP2_dom"/>
</dbReference>
<name>A0A1H3EEX0_9PROT</name>
<dbReference type="CDD" id="cd02440">
    <property type="entry name" value="AdoMet_MTases"/>
    <property type="match status" value="1"/>
</dbReference>
<feature type="binding site" evidence="5">
    <location>
        <position position="291"/>
    </location>
    <ligand>
        <name>S-adenosyl-L-methionine</name>
        <dbReference type="ChEBI" id="CHEBI:59789"/>
    </ligand>
</feature>
<gene>
    <name evidence="7" type="ORF">SAMN05421881_100811</name>
</gene>
<dbReference type="AlphaFoldDB" id="A0A1H3EEX0"/>
<evidence type="ECO:0000256" key="3">
    <source>
        <dbReference type="ARBA" id="ARBA00022691"/>
    </source>
</evidence>
<dbReference type="EMBL" id="FNOY01000008">
    <property type="protein sequence ID" value="SDX77251.1"/>
    <property type="molecule type" value="Genomic_DNA"/>
</dbReference>
<evidence type="ECO:0000313" key="8">
    <source>
        <dbReference type="Proteomes" id="UP000198640"/>
    </source>
</evidence>
<reference evidence="7 8" key="1">
    <citation type="submission" date="2016-10" db="EMBL/GenBank/DDBJ databases">
        <authorList>
            <person name="de Groot N.N."/>
        </authorList>
    </citation>
    <scope>NUCLEOTIDE SEQUENCE [LARGE SCALE GENOMIC DNA]</scope>
    <source>
        <strain evidence="7 8">Nm1</strain>
    </source>
</reference>